<feature type="compositionally biased region" description="Low complexity" evidence="1">
    <location>
        <begin position="818"/>
        <end position="835"/>
    </location>
</feature>
<comment type="caution">
    <text evidence="3">The sequence shown here is derived from an EMBL/GenBank/DDBJ whole genome shotgun (WGS) entry which is preliminary data.</text>
</comment>
<dbReference type="InParanoid" id="A8PWW3"/>
<feature type="domain" description="LsmAD" evidence="2">
    <location>
        <begin position="249"/>
        <end position="319"/>
    </location>
</feature>
<feature type="region of interest" description="Disordered" evidence="1">
    <location>
        <begin position="284"/>
        <end position="306"/>
    </location>
</feature>
<feature type="region of interest" description="Disordered" evidence="1">
    <location>
        <begin position="1"/>
        <end position="85"/>
    </location>
</feature>
<feature type="compositionally biased region" description="Pro residues" evidence="1">
    <location>
        <begin position="773"/>
        <end position="803"/>
    </location>
</feature>
<feature type="region of interest" description="Disordered" evidence="1">
    <location>
        <begin position="318"/>
        <end position="376"/>
    </location>
</feature>
<dbReference type="GO" id="GO:0003729">
    <property type="term" value="F:mRNA binding"/>
    <property type="evidence" value="ECO:0007669"/>
    <property type="project" value="TreeGrafter"/>
</dbReference>
<dbReference type="FunCoup" id="A8PWW3">
    <property type="interactions" value="70"/>
</dbReference>
<dbReference type="PANTHER" id="PTHR12854">
    <property type="entry name" value="ATAXIN 2-RELATED"/>
    <property type="match status" value="1"/>
</dbReference>
<evidence type="ECO:0000313" key="4">
    <source>
        <dbReference type="Proteomes" id="UP000008837"/>
    </source>
</evidence>
<feature type="region of interest" description="Disordered" evidence="1">
    <location>
        <begin position="440"/>
        <end position="541"/>
    </location>
</feature>
<dbReference type="Pfam" id="PF06741">
    <property type="entry name" value="LsmAD"/>
    <property type="match status" value="1"/>
</dbReference>
<feature type="compositionally biased region" description="Polar residues" evidence="1">
    <location>
        <begin position="443"/>
        <end position="453"/>
    </location>
</feature>
<feature type="compositionally biased region" description="Pro residues" evidence="1">
    <location>
        <begin position="694"/>
        <end position="707"/>
    </location>
</feature>
<name>A8PWW3_MALGO</name>
<feature type="compositionally biased region" description="Low complexity" evidence="1">
    <location>
        <begin position="67"/>
        <end position="85"/>
    </location>
</feature>
<dbReference type="EMBL" id="AAYY01000003">
    <property type="protein sequence ID" value="EDP44757.1"/>
    <property type="molecule type" value="Genomic_DNA"/>
</dbReference>
<dbReference type="OMA" id="RMQMSAS"/>
<evidence type="ECO:0000313" key="3">
    <source>
        <dbReference type="EMBL" id="EDP44757.1"/>
    </source>
</evidence>
<dbReference type="Pfam" id="PF14438">
    <property type="entry name" value="SM-ATX"/>
    <property type="match status" value="1"/>
</dbReference>
<dbReference type="Proteomes" id="UP000008837">
    <property type="component" value="Unassembled WGS sequence"/>
</dbReference>
<feature type="compositionally biased region" description="Low complexity" evidence="1">
    <location>
        <begin position="465"/>
        <end position="484"/>
    </location>
</feature>
<feature type="compositionally biased region" description="Polar residues" evidence="1">
    <location>
        <begin position="222"/>
        <end position="235"/>
    </location>
</feature>
<evidence type="ECO:0000259" key="2">
    <source>
        <dbReference type="SMART" id="SM01272"/>
    </source>
</evidence>
<dbReference type="InterPro" id="IPR025852">
    <property type="entry name" value="SM_dom_ATX"/>
</dbReference>
<keyword evidence="4" id="KW-1185">Reference proteome</keyword>
<reference evidence="3 4" key="1">
    <citation type="journal article" date="2007" name="Proc. Natl. Acad. Sci. U.S.A.">
        <title>Dandruff-associated Malassezia genomes reveal convergent and divergent virulence traits shared with plant and human fungal pathogens.</title>
        <authorList>
            <person name="Xu J."/>
            <person name="Saunders C.W."/>
            <person name="Hu P."/>
            <person name="Grant R.A."/>
            <person name="Boekhout T."/>
            <person name="Kuramae E.E."/>
            <person name="Kronstad J.W."/>
            <person name="Deangelis Y.M."/>
            <person name="Reeder N.L."/>
            <person name="Johnstone K.R."/>
            <person name="Leland M."/>
            <person name="Fieno A.M."/>
            <person name="Begley W.M."/>
            <person name="Sun Y."/>
            <person name="Lacey M.P."/>
            <person name="Chaudhary T."/>
            <person name="Keough T."/>
            <person name="Chu L."/>
            <person name="Sears R."/>
            <person name="Yuan B."/>
            <person name="Dawson T.L.Jr."/>
        </authorList>
    </citation>
    <scope>NUCLEOTIDE SEQUENCE [LARGE SCALE GENOMIC DNA]</scope>
    <source>
        <strain evidence="4">ATCC MYA-4612 / CBS 7966</strain>
    </source>
</reference>
<dbReference type="InterPro" id="IPR045117">
    <property type="entry name" value="ATXN2-like"/>
</dbReference>
<dbReference type="PANTHER" id="PTHR12854:SF7">
    <property type="entry name" value="ATAXIN-2 HOMOLOG"/>
    <property type="match status" value="1"/>
</dbReference>
<feature type="region of interest" description="Disordered" evidence="1">
    <location>
        <begin position="756"/>
        <end position="861"/>
    </location>
</feature>
<feature type="compositionally biased region" description="Polar residues" evidence="1">
    <location>
        <begin position="12"/>
        <end position="26"/>
    </location>
</feature>
<sequence length="861" mass="90330">MTQNPVVPPARHSTNSSNVSRTNGPSSGRGAFHGAHGSASTTGRSSQGRSGNARHSSAGGGGGGSGSKHAPPSGRSSSASSQSASELMHERLRMLLDMLVGQMVVVRLRGGERYVGVLSAASTVSDEVALVLSLAQSISNKDGGIKLGEVMPSLVVPGAEILEVDVSGAKVSSGAELETAQRRGSGFRTDTEISAGSNARSDGRKLQRWDDGPDDGTVPGANGSSQTSSLEQSTDLGPWDQFAANEARFGIKSNYEETMYTTRLDRSGKDFKAREKEAERLAKEILEGSTSNPHVAEERNQIDPQEMDEEARYGAVIREQQQQQQQQQQKQETKQPPPQPPKSAEPKTGIASAKSAGASPSLASTPVAAHEAVSRPNKELTADFRQFVSAERERLVVRKAELAKKEKQSRLADLKVWAQTFQLKTPVPEDVANMRRYAAPTTKGMSNSTSTGGLNVPTGAVRNHSMSSTSSTSSSASFKPSLSSRDSYAGGWQGSSNASGAPLSSSQSKSDMEEVRSKLASMTIPAIPPFKKPEEKKPPSKLNVKASAFNPQAATFTPGAKVTPTQASATPAKLDVPDLPFFGKRELTNRPSTTSMRIMDEFRAPKTKKLGEASKASVWWSYTGRPYRQLMAASGVYANKPLMPPPFINDAASVAAAAAVAAANAAPMPPPMFPMAAAYAPGLSPAMQHIPTPATGPPHGSSPPTMPRPMNGKPPHSPHQQSIMLPPPPSGSPHTVGQQPYTMVYPIGQYRFPARPSYVPPADPHGTPLMYRPTPPMPTAPFAPPGTPGGMPTPAPHGMPPMGPYANMHSSSSRKRSGSASHRGGANGSAGSNNLGNGGGGKNAARKSRGDDTGGKAASDA</sequence>
<feature type="compositionally biased region" description="Basic and acidic residues" evidence="1">
    <location>
        <begin position="201"/>
        <end position="211"/>
    </location>
</feature>
<dbReference type="RefSeq" id="XP_001731971.1">
    <property type="nucleotide sequence ID" value="XM_001731919.1"/>
</dbReference>
<accession>A8PWW3</accession>
<dbReference type="VEuPathDB" id="FungiDB:MGL_1239"/>
<dbReference type="GO" id="GO:0010494">
    <property type="term" value="C:cytoplasmic stress granule"/>
    <property type="evidence" value="ECO:0007669"/>
    <property type="project" value="TreeGrafter"/>
</dbReference>
<dbReference type="OrthoDB" id="2275718at2759"/>
<protein>
    <recommendedName>
        <fullName evidence="2">LsmAD domain-containing protein</fullName>
    </recommendedName>
</protein>
<dbReference type="AlphaFoldDB" id="A8PWW3"/>
<feature type="region of interest" description="Disordered" evidence="1">
    <location>
        <begin position="172"/>
        <end position="237"/>
    </location>
</feature>
<proteinExistence type="predicted"/>
<evidence type="ECO:0000256" key="1">
    <source>
        <dbReference type="SAM" id="MobiDB-lite"/>
    </source>
</evidence>
<dbReference type="GeneID" id="5856276"/>
<feature type="compositionally biased region" description="Low complexity" evidence="1">
    <location>
        <begin position="495"/>
        <end position="509"/>
    </location>
</feature>
<dbReference type="SMART" id="SM01272">
    <property type="entry name" value="LsmAD"/>
    <property type="match status" value="1"/>
</dbReference>
<gene>
    <name evidence="3" type="ORF">MGL_1239</name>
</gene>
<feature type="compositionally biased region" description="Low complexity" evidence="1">
    <location>
        <begin position="37"/>
        <end position="57"/>
    </location>
</feature>
<dbReference type="KEGG" id="mgl:MGL_1239"/>
<organism evidence="3 4">
    <name type="scientific">Malassezia globosa (strain ATCC MYA-4612 / CBS 7966)</name>
    <name type="common">Dandruff-associated fungus</name>
    <dbReference type="NCBI Taxonomy" id="425265"/>
    <lineage>
        <taxon>Eukaryota</taxon>
        <taxon>Fungi</taxon>
        <taxon>Dikarya</taxon>
        <taxon>Basidiomycota</taxon>
        <taxon>Ustilaginomycotina</taxon>
        <taxon>Malasseziomycetes</taxon>
        <taxon>Malasseziales</taxon>
        <taxon>Malasseziaceae</taxon>
        <taxon>Malassezia</taxon>
    </lineage>
</organism>
<dbReference type="GO" id="GO:0034063">
    <property type="term" value="P:stress granule assembly"/>
    <property type="evidence" value="ECO:0007669"/>
    <property type="project" value="TreeGrafter"/>
</dbReference>
<feature type="compositionally biased region" description="Low complexity" evidence="1">
    <location>
        <begin position="320"/>
        <end position="330"/>
    </location>
</feature>
<dbReference type="STRING" id="425265.A8PWW3"/>
<feature type="region of interest" description="Disordered" evidence="1">
    <location>
        <begin position="687"/>
        <end position="739"/>
    </location>
</feature>
<dbReference type="InterPro" id="IPR009604">
    <property type="entry name" value="LsmAD_domain"/>
</dbReference>